<dbReference type="InterPro" id="IPR029016">
    <property type="entry name" value="GAF-like_dom_sf"/>
</dbReference>
<name>A0A511N0U6_DEIC1</name>
<keyword evidence="2" id="KW-0238">DNA-binding</keyword>
<dbReference type="InterPro" id="IPR001867">
    <property type="entry name" value="OmpR/PhoB-type_DNA-bd"/>
</dbReference>
<evidence type="ECO:0000313" key="6">
    <source>
        <dbReference type="Proteomes" id="UP000321306"/>
    </source>
</evidence>
<dbReference type="Proteomes" id="UP000321306">
    <property type="component" value="Unassembled WGS sequence"/>
</dbReference>
<keyword evidence="1" id="KW-0805">Transcription regulation</keyword>
<dbReference type="InterPro" id="IPR016032">
    <property type="entry name" value="Sig_transdc_resp-reg_C-effctor"/>
</dbReference>
<protein>
    <submittedName>
        <fullName evidence="5">Transcriptional regulator</fullName>
    </submittedName>
</protein>
<reference evidence="5 6" key="1">
    <citation type="submission" date="2019-07" db="EMBL/GenBank/DDBJ databases">
        <title>Whole genome shotgun sequence of Deinococcus cellulosilyticus NBRC 106333.</title>
        <authorList>
            <person name="Hosoyama A."/>
            <person name="Uohara A."/>
            <person name="Ohji S."/>
            <person name="Ichikawa N."/>
        </authorList>
    </citation>
    <scope>NUCLEOTIDE SEQUENCE [LARGE SCALE GENOMIC DNA]</scope>
    <source>
        <strain evidence="5 6">NBRC 106333</strain>
    </source>
</reference>
<dbReference type="OrthoDB" id="9771372at2"/>
<dbReference type="GO" id="GO:0003677">
    <property type="term" value="F:DNA binding"/>
    <property type="evidence" value="ECO:0007669"/>
    <property type="project" value="UniProtKB-KW"/>
</dbReference>
<dbReference type="InterPro" id="IPR003018">
    <property type="entry name" value="GAF"/>
</dbReference>
<keyword evidence="6" id="KW-1185">Reference proteome</keyword>
<dbReference type="Pfam" id="PF01590">
    <property type="entry name" value="GAF"/>
    <property type="match status" value="1"/>
</dbReference>
<comment type="caution">
    <text evidence="5">The sequence shown here is derived from an EMBL/GenBank/DDBJ whole genome shotgun (WGS) entry which is preliminary data.</text>
</comment>
<gene>
    <name evidence="5" type="ORF">DC3_21280</name>
</gene>
<evidence type="ECO:0000256" key="3">
    <source>
        <dbReference type="ARBA" id="ARBA00023163"/>
    </source>
</evidence>
<evidence type="ECO:0000259" key="4">
    <source>
        <dbReference type="SMART" id="SM00862"/>
    </source>
</evidence>
<accession>A0A511N0U6</accession>
<keyword evidence="3" id="KW-0804">Transcription</keyword>
<evidence type="ECO:0000313" key="5">
    <source>
        <dbReference type="EMBL" id="GEM46493.1"/>
    </source>
</evidence>
<feature type="domain" description="OmpR/PhoB-type" evidence="4">
    <location>
        <begin position="229"/>
        <end position="294"/>
    </location>
</feature>
<dbReference type="SUPFAM" id="SSF55781">
    <property type="entry name" value="GAF domain-like"/>
    <property type="match status" value="1"/>
</dbReference>
<dbReference type="EMBL" id="BJXB01000008">
    <property type="protein sequence ID" value="GEM46493.1"/>
    <property type="molecule type" value="Genomic_DNA"/>
</dbReference>
<dbReference type="Gene3D" id="1.10.10.10">
    <property type="entry name" value="Winged helix-like DNA-binding domain superfamily/Winged helix DNA-binding domain"/>
    <property type="match status" value="1"/>
</dbReference>
<dbReference type="SMART" id="SM00862">
    <property type="entry name" value="Trans_reg_C"/>
    <property type="match status" value="1"/>
</dbReference>
<sequence>MNELGLSRKKLEHAWLQYQQGLQPDTRLEVLHSWDRSRGRVAADQPRPRVMDMNLAYRWWLESELSSACEPILPNLSDLAKQGDFVAAISNEEGVLLWSAASPRMARISEGVGFVPGGHWGESEVGTNALALAMHTRKPQTVFSAEHFVQAVHDWVCYSAPVIHPATGRVLGVVDLSSTWENANPLALTIVQTLASSVNRVLAVTHQRMVPDQFLSLNVCGTISVRFNHQPLKLTLRQTEILLILALRPEGMSFEELYAALYPQDEVSPSTLKVELSRLRQALQGGISLKHYRLTVPVYTDVQAVRDLIRGGMLQQALGLYKGVLLPRSDSPFLESQREVLHSEITEALIRSGDQDLIWQFVHAFPEDYLLTQISKSG</sequence>
<organism evidence="5 6">
    <name type="scientific">Deinococcus cellulosilyticus (strain DSM 18568 / NBRC 106333 / KACC 11606 / 5516J-15)</name>
    <dbReference type="NCBI Taxonomy" id="1223518"/>
    <lineage>
        <taxon>Bacteria</taxon>
        <taxon>Thermotogati</taxon>
        <taxon>Deinococcota</taxon>
        <taxon>Deinococci</taxon>
        <taxon>Deinococcales</taxon>
        <taxon>Deinococcaceae</taxon>
        <taxon>Deinococcus</taxon>
    </lineage>
</organism>
<evidence type="ECO:0000256" key="2">
    <source>
        <dbReference type="ARBA" id="ARBA00023125"/>
    </source>
</evidence>
<dbReference type="GO" id="GO:0000160">
    <property type="term" value="P:phosphorelay signal transduction system"/>
    <property type="evidence" value="ECO:0007669"/>
    <property type="project" value="InterPro"/>
</dbReference>
<dbReference type="SUPFAM" id="SSF46894">
    <property type="entry name" value="C-terminal effector domain of the bipartite response regulators"/>
    <property type="match status" value="1"/>
</dbReference>
<dbReference type="RefSeq" id="WP_146884309.1">
    <property type="nucleotide sequence ID" value="NZ_BJXB01000008.1"/>
</dbReference>
<dbReference type="AlphaFoldDB" id="A0A511N0U6"/>
<evidence type="ECO:0000256" key="1">
    <source>
        <dbReference type="ARBA" id="ARBA00023015"/>
    </source>
</evidence>
<dbReference type="GO" id="GO:0006355">
    <property type="term" value="P:regulation of DNA-templated transcription"/>
    <property type="evidence" value="ECO:0007669"/>
    <property type="project" value="InterPro"/>
</dbReference>
<dbReference type="Gene3D" id="3.30.450.40">
    <property type="match status" value="1"/>
</dbReference>
<proteinExistence type="predicted"/>
<dbReference type="InterPro" id="IPR036388">
    <property type="entry name" value="WH-like_DNA-bd_sf"/>
</dbReference>